<keyword evidence="3" id="KW-1185">Reference proteome</keyword>
<keyword evidence="1" id="KW-0812">Transmembrane</keyword>
<dbReference type="KEGG" id="cvr:CHLNCDRAFT_145339"/>
<evidence type="ECO:0000313" key="2">
    <source>
        <dbReference type="EMBL" id="EFN55822.1"/>
    </source>
</evidence>
<dbReference type="GeneID" id="17355348"/>
<proteinExistence type="predicted"/>
<keyword evidence="1" id="KW-1133">Transmembrane helix</keyword>
<feature type="transmembrane region" description="Helical" evidence="1">
    <location>
        <begin position="18"/>
        <end position="35"/>
    </location>
</feature>
<gene>
    <name evidence="2" type="ORF">CHLNCDRAFT_145339</name>
</gene>
<dbReference type="RefSeq" id="XP_005847924.1">
    <property type="nucleotide sequence ID" value="XM_005847862.1"/>
</dbReference>
<evidence type="ECO:0000256" key="1">
    <source>
        <dbReference type="SAM" id="Phobius"/>
    </source>
</evidence>
<dbReference type="EMBL" id="GL433843">
    <property type="protein sequence ID" value="EFN55822.1"/>
    <property type="molecule type" value="Genomic_DNA"/>
</dbReference>
<sequence>MARATKQQEDGGGYNRSAPLLVVVTLMLVVGLVSFSKPNVTMQQAISSARLSGMIASTVGSFAAETEPWVGELARPGVGTPWPGTPMELPTKETFDRLQANPSLSQKDAALAEFEAAPWLLPPRTKALSYAGVHELDKLLQLRSTPQGKYNKTITLMTYTLPFTVLMQNTIYTMVKFGGVRNYIVGTWTKRDLEACADLNLPCADVSAFLPEPLEAPEGDVPARFGTHDYLVRLQLLSEKLVICWLRSAIIHHLLKEGYVVYNTDSDVVYTMKPAWQSYLAFIEHGRVDGAFQAEYLSVLFLHPLCANYQQKLDIFKQQLLWFLDDETATK</sequence>
<dbReference type="InParanoid" id="E1ZE75"/>
<dbReference type="eggNOG" id="ENOG502TN3P">
    <property type="taxonomic scope" value="Eukaryota"/>
</dbReference>
<evidence type="ECO:0008006" key="4">
    <source>
        <dbReference type="Google" id="ProtNLM"/>
    </source>
</evidence>
<organism evidence="3">
    <name type="scientific">Chlorella variabilis</name>
    <name type="common">Green alga</name>
    <dbReference type="NCBI Taxonomy" id="554065"/>
    <lineage>
        <taxon>Eukaryota</taxon>
        <taxon>Viridiplantae</taxon>
        <taxon>Chlorophyta</taxon>
        <taxon>core chlorophytes</taxon>
        <taxon>Trebouxiophyceae</taxon>
        <taxon>Chlorellales</taxon>
        <taxon>Chlorellaceae</taxon>
        <taxon>Chlorella clade</taxon>
        <taxon>Chlorella</taxon>
    </lineage>
</organism>
<evidence type="ECO:0000313" key="3">
    <source>
        <dbReference type="Proteomes" id="UP000008141"/>
    </source>
</evidence>
<accession>E1ZE75</accession>
<protein>
    <recommendedName>
        <fullName evidence="4">Nucleotide-diphospho-sugar transferase domain-containing protein</fullName>
    </recommendedName>
</protein>
<keyword evidence="1" id="KW-0472">Membrane</keyword>
<reference evidence="2 3" key="1">
    <citation type="journal article" date="2010" name="Plant Cell">
        <title>The Chlorella variabilis NC64A genome reveals adaptation to photosymbiosis, coevolution with viruses, and cryptic sex.</title>
        <authorList>
            <person name="Blanc G."/>
            <person name="Duncan G."/>
            <person name="Agarkova I."/>
            <person name="Borodovsky M."/>
            <person name="Gurnon J."/>
            <person name="Kuo A."/>
            <person name="Lindquist E."/>
            <person name="Lucas S."/>
            <person name="Pangilinan J."/>
            <person name="Polle J."/>
            <person name="Salamov A."/>
            <person name="Terry A."/>
            <person name="Yamada T."/>
            <person name="Dunigan D.D."/>
            <person name="Grigoriev I.V."/>
            <person name="Claverie J.M."/>
            <person name="Van Etten J.L."/>
        </authorList>
    </citation>
    <scope>NUCLEOTIDE SEQUENCE [LARGE SCALE GENOMIC DNA]</scope>
    <source>
        <strain evidence="2 3">NC64A</strain>
    </source>
</reference>
<dbReference type="AlphaFoldDB" id="E1ZE75"/>
<name>E1ZE75_CHLVA</name>
<dbReference type="Proteomes" id="UP000008141">
    <property type="component" value="Unassembled WGS sequence"/>
</dbReference>